<dbReference type="SUPFAM" id="SSF51971">
    <property type="entry name" value="Nucleotide-binding domain"/>
    <property type="match status" value="1"/>
</dbReference>
<proteinExistence type="predicted"/>
<gene>
    <name evidence="3" type="ORF">GGR05_001101</name>
</gene>
<evidence type="ECO:0000313" key="4">
    <source>
        <dbReference type="Proteomes" id="UP000531216"/>
    </source>
</evidence>
<evidence type="ECO:0000313" key="3">
    <source>
        <dbReference type="EMBL" id="MBB3934973.1"/>
    </source>
</evidence>
<dbReference type="EMBL" id="JACIDO010000002">
    <property type="protein sequence ID" value="MBB3934973.1"/>
    <property type="molecule type" value="Genomic_DNA"/>
</dbReference>
<dbReference type="GO" id="GO:0043799">
    <property type="term" value="F:glycine oxidase activity"/>
    <property type="evidence" value="ECO:0007669"/>
    <property type="project" value="UniProtKB-EC"/>
</dbReference>
<dbReference type="InterPro" id="IPR036188">
    <property type="entry name" value="FAD/NAD-bd_sf"/>
</dbReference>
<dbReference type="SUPFAM" id="SSF54373">
    <property type="entry name" value="FAD-linked reductases, C-terminal domain"/>
    <property type="match status" value="1"/>
</dbReference>
<keyword evidence="1 3" id="KW-0560">Oxidoreductase</keyword>
<comment type="caution">
    <text evidence="3">The sequence shown here is derived from an EMBL/GenBank/DDBJ whole genome shotgun (WGS) entry which is preliminary data.</text>
</comment>
<dbReference type="Gene3D" id="3.30.9.10">
    <property type="entry name" value="D-Amino Acid Oxidase, subunit A, domain 2"/>
    <property type="match status" value="2"/>
</dbReference>
<accession>A0A7W6BN02</accession>
<dbReference type="Gene3D" id="3.50.50.60">
    <property type="entry name" value="FAD/NAD(P)-binding domain"/>
    <property type="match status" value="2"/>
</dbReference>
<keyword evidence="4" id="KW-1185">Reference proteome</keyword>
<dbReference type="PANTHER" id="PTHR13847">
    <property type="entry name" value="SARCOSINE DEHYDROGENASE-RELATED"/>
    <property type="match status" value="1"/>
</dbReference>
<dbReference type="Proteomes" id="UP000531216">
    <property type="component" value="Unassembled WGS sequence"/>
</dbReference>
<reference evidence="3 4" key="1">
    <citation type="submission" date="2020-08" db="EMBL/GenBank/DDBJ databases">
        <title>Genomic Encyclopedia of Type Strains, Phase IV (KMG-IV): sequencing the most valuable type-strain genomes for metagenomic binning, comparative biology and taxonomic classification.</title>
        <authorList>
            <person name="Goeker M."/>
        </authorList>
    </citation>
    <scope>NUCLEOTIDE SEQUENCE [LARGE SCALE GENOMIC DNA]</scope>
    <source>
        <strain evidence="3 4">DSM 25024</strain>
    </source>
</reference>
<organism evidence="3 4">
    <name type="scientific">Aureimonas phyllosphaerae</name>
    <dbReference type="NCBI Taxonomy" id="1166078"/>
    <lineage>
        <taxon>Bacteria</taxon>
        <taxon>Pseudomonadati</taxon>
        <taxon>Pseudomonadota</taxon>
        <taxon>Alphaproteobacteria</taxon>
        <taxon>Hyphomicrobiales</taxon>
        <taxon>Aurantimonadaceae</taxon>
        <taxon>Aureimonas</taxon>
    </lineage>
</organism>
<dbReference type="GO" id="GO:0005737">
    <property type="term" value="C:cytoplasm"/>
    <property type="evidence" value="ECO:0007669"/>
    <property type="project" value="TreeGrafter"/>
</dbReference>
<dbReference type="OrthoDB" id="9790035at2"/>
<dbReference type="AlphaFoldDB" id="A0A7W6BN02"/>
<dbReference type="PANTHER" id="PTHR13847:SF289">
    <property type="entry name" value="GLYCINE OXIDASE"/>
    <property type="match status" value="1"/>
</dbReference>
<evidence type="ECO:0000259" key="2">
    <source>
        <dbReference type="Pfam" id="PF01266"/>
    </source>
</evidence>
<name>A0A7W6BN02_9HYPH</name>
<evidence type="ECO:0000256" key="1">
    <source>
        <dbReference type="ARBA" id="ARBA00023002"/>
    </source>
</evidence>
<dbReference type="Pfam" id="PF01266">
    <property type="entry name" value="DAO"/>
    <property type="match status" value="1"/>
</dbReference>
<dbReference type="InterPro" id="IPR006076">
    <property type="entry name" value="FAD-dep_OxRdtase"/>
</dbReference>
<feature type="domain" description="FAD dependent oxidoreductase" evidence="2">
    <location>
        <begin position="5"/>
        <end position="310"/>
    </location>
</feature>
<dbReference type="RefSeq" id="WP_090964040.1">
    <property type="nucleotide sequence ID" value="NZ_FOOA01000011.1"/>
</dbReference>
<sequence length="319" mass="33933">MTIHVLGAGVAGLTTALRLVEAGSDVVVHERGADLGASASWLAGGMLAPFCEASVADRSVIVPGVEGIGFWKGVTDVRMNGTLVIASGRDAADLNQFAARTQAHRWLDAEKLSALEPDLGGRFPRALFFDGEAHLDPRRALNDLCRRIEAAGGRVCFRSAVDPSGLGGERVADCRGLAAAMPRLRSVRGEMAIVRCPDVHLKRPVRLLHPRWPIYVVPRDDHVFMIGATMVESEAAGGITLRSAVELLTAAFALHPAFAEAEVLEVGSGRRPALPDNLPRVDRTENGVAFSGLYRHGFLLSPAFSKIAADILVGAKEPA</sequence>
<dbReference type="EC" id="1.4.3.19" evidence="3"/>
<protein>
    <submittedName>
        <fullName evidence="3">Glycine oxidase</fullName>
        <ecNumber evidence="3">1.4.3.19</ecNumber>
    </submittedName>
</protein>